<dbReference type="PANTHER" id="PTHR14084">
    <property type="entry name" value="KYNURENINASE"/>
    <property type="match status" value="1"/>
</dbReference>
<accession>A0A2T8F6S2</accession>
<dbReference type="InterPro" id="IPR010111">
    <property type="entry name" value="Kynureninase"/>
</dbReference>
<comment type="similarity">
    <text evidence="4 6">Belongs to the kynureninase family.</text>
</comment>
<dbReference type="GO" id="GO:0009435">
    <property type="term" value="P:NAD+ biosynthetic process"/>
    <property type="evidence" value="ECO:0007669"/>
    <property type="project" value="UniProtKB-UniRule"/>
</dbReference>
<comment type="caution">
    <text evidence="4">Lacks conserved residue(s) required for the propagation of feature annotation.</text>
</comment>
<evidence type="ECO:0000256" key="5">
    <source>
        <dbReference type="NCBIfam" id="TIGR01814"/>
    </source>
</evidence>
<evidence type="ECO:0000256" key="4">
    <source>
        <dbReference type="HAMAP-Rule" id="MF_01970"/>
    </source>
</evidence>
<dbReference type="PANTHER" id="PTHR14084:SF0">
    <property type="entry name" value="KYNURENINASE"/>
    <property type="match status" value="1"/>
</dbReference>
<protein>
    <recommendedName>
        <fullName evidence="4 5">Kynureninase</fullName>
        <ecNumber evidence="4 5">3.7.1.3</ecNumber>
    </recommendedName>
    <alternativeName>
        <fullName evidence="4">L-kynurenine hydrolase</fullName>
    </alternativeName>
</protein>
<gene>
    <name evidence="4 8" type="primary">kynU</name>
    <name evidence="8" type="ORF">DDE18_18170</name>
</gene>
<keyword evidence="9" id="KW-1185">Reference proteome</keyword>
<evidence type="ECO:0000256" key="7">
    <source>
        <dbReference type="RuleBase" id="RU004508"/>
    </source>
</evidence>
<comment type="caution">
    <text evidence="8">The sequence shown here is derived from an EMBL/GenBank/DDBJ whole genome shotgun (WGS) entry which is preliminary data.</text>
</comment>
<comment type="subunit">
    <text evidence="4 6">Homodimer.</text>
</comment>
<comment type="catalytic activity">
    <reaction evidence="6">
        <text>3-hydroxy-L-kynurenine + H2O = 3-hydroxyanthranilate + L-alanine + H(+)</text>
        <dbReference type="Rhea" id="RHEA:25143"/>
        <dbReference type="ChEBI" id="CHEBI:15377"/>
        <dbReference type="ChEBI" id="CHEBI:15378"/>
        <dbReference type="ChEBI" id="CHEBI:36559"/>
        <dbReference type="ChEBI" id="CHEBI:57972"/>
        <dbReference type="ChEBI" id="CHEBI:58125"/>
        <dbReference type="EC" id="3.7.1.3"/>
    </reaction>
</comment>
<dbReference type="Gene3D" id="3.90.1150.10">
    <property type="entry name" value="Aspartate Aminotransferase, domain 1"/>
    <property type="match status" value="1"/>
</dbReference>
<dbReference type="GO" id="GO:0097053">
    <property type="term" value="P:L-kynurenine catabolic process"/>
    <property type="evidence" value="ECO:0007669"/>
    <property type="project" value="UniProtKB-UniRule"/>
</dbReference>
<dbReference type="GO" id="GO:0019805">
    <property type="term" value="P:quinolinate biosynthetic process"/>
    <property type="evidence" value="ECO:0007669"/>
    <property type="project" value="UniProtKB-UniRule"/>
</dbReference>
<dbReference type="GO" id="GO:0019441">
    <property type="term" value="P:L-tryptophan catabolic process to kynurenine"/>
    <property type="evidence" value="ECO:0007669"/>
    <property type="project" value="TreeGrafter"/>
</dbReference>
<dbReference type="EMBL" id="QDGZ01000008">
    <property type="protein sequence ID" value="PVG81414.1"/>
    <property type="molecule type" value="Genomic_DNA"/>
</dbReference>
<dbReference type="HAMAP" id="MF_01970">
    <property type="entry name" value="Kynureninase"/>
    <property type="match status" value="1"/>
</dbReference>
<sequence length="419" mass="45599">MPNEVTRGELTQPSYAAALDARDPLAACRDEFVGAESRLVYFDGNSLGRPLRATAGRLAAFVEEEWGGRLIRGWDERWYDLPLTLGDEVGRVCLGAAPGQTTLGDSTTVLLYKLVRAAVDAAESTSGSRRTEVVLDTDNFPTDRYVVEGIAEERGLTVRWIDVDRTAGVNLDQVREVVGEQTALVLLSHVAYRSGHLADARAVTAAVHDAGALVLWDLCHSVGAVPVELDAWGVDLAVGCTYKYLNGGPGSPAFAYVAQRHQDRLMQPIRGWMGHADPFLMGPAYQPAAGMRRFISGTPAVVGMLAMQDMLALIDRAGMAAVRDKSRRLTSYAVDLADARLADLGVTVASPRDPAQRGGHVTLQHERMREVTAELWRRDVIPDYRDPGGLRIGLSPLSTSFEEVRRGLEAVREVLLSPR</sequence>
<feature type="binding site" evidence="4">
    <location>
        <position position="217"/>
    </location>
    <ligand>
        <name>pyridoxal 5'-phosphate</name>
        <dbReference type="ChEBI" id="CHEBI:597326"/>
    </ligand>
</feature>
<organism evidence="8 9">
    <name type="scientific">Nocardioides gansuensis</name>
    <dbReference type="NCBI Taxonomy" id="2138300"/>
    <lineage>
        <taxon>Bacteria</taxon>
        <taxon>Bacillati</taxon>
        <taxon>Actinomycetota</taxon>
        <taxon>Actinomycetes</taxon>
        <taxon>Propionibacteriales</taxon>
        <taxon>Nocardioidaceae</taxon>
        <taxon>Nocardioides</taxon>
    </lineage>
</organism>
<comment type="catalytic activity">
    <reaction evidence="4 6">
        <text>L-kynurenine + H2O = anthranilate + L-alanine + H(+)</text>
        <dbReference type="Rhea" id="RHEA:16813"/>
        <dbReference type="ChEBI" id="CHEBI:15377"/>
        <dbReference type="ChEBI" id="CHEBI:15378"/>
        <dbReference type="ChEBI" id="CHEBI:16567"/>
        <dbReference type="ChEBI" id="CHEBI:57959"/>
        <dbReference type="ChEBI" id="CHEBI:57972"/>
        <dbReference type="EC" id="3.7.1.3"/>
    </reaction>
</comment>
<comment type="pathway">
    <text evidence="4 6">Cofactor biosynthesis; NAD(+) biosynthesis; quinolinate from L-kynurenine: step 2/3.</text>
</comment>
<name>A0A2T8F6S2_9ACTN</name>
<feature type="binding site" evidence="4">
    <location>
        <position position="272"/>
    </location>
    <ligand>
        <name>pyridoxal 5'-phosphate</name>
        <dbReference type="ChEBI" id="CHEBI:597326"/>
    </ligand>
</feature>
<feature type="binding site" evidence="4">
    <location>
        <position position="220"/>
    </location>
    <ligand>
        <name>pyridoxal 5'-phosphate</name>
        <dbReference type="ChEBI" id="CHEBI:597326"/>
    </ligand>
</feature>
<dbReference type="RefSeq" id="WP_116573696.1">
    <property type="nucleotide sequence ID" value="NZ_QDGZ01000008.1"/>
</dbReference>
<feature type="binding site" evidence="4">
    <location>
        <position position="242"/>
    </location>
    <ligand>
        <name>pyridoxal 5'-phosphate</name>
        <dbReference type="ChEBI" id="CHEBI:597326"/>
    </ligand>
</feature>
<dbReference type="InterPro" id="IPR015422">
    <property type="entry name" value="PyrdxlP-dep_Trfase_small"/>
</dbReference>
<dbReference type="OrthoDB" id="9812626at2"/>
<dbReference type="EC" id="3.7.1.3" evidence="4 5"/>
<dbReference type="Proteomes" id="UP000246018">
    <property type="component" value="Unassembled WGS sequence"/>
</dbReference>
<comment type="function">
    <text evidence="4 6">Catalyzes the cleavage of L-kynurenine (L-Kyn) and L-3-hydroxykynurenine (L-3OHKyn) into anthranilic acid (AA) and 3-hydroxyanthranilic acid (3-OHAA), respectively.</text>
</comment>
<evidence type="ECO:0000256" key="1">
    <source>
        <dbReference type="ARBA" id="ARBA00022642"/>
    </source>
</evidence>
<proteinExistence type="inferred from homology"/>
<dbReference type="SUPFAM" id="SSF53383">
    <property type="entry name" value="PLP-dependent transferases"/>
    <property type="match status" value="1"/>
</dbReference>
<feature type="binding site" evidence="4">
    <location>
        <position position="107"/>
    </location>
    <ligand>
        <name>pyridoxal 5'-phosphate</name>
        <dbReference type="ChEBI" id="CHEBI:597326"/>
    </ligand>
</feature>
<dbReference type="PIRSF" id="PIRSF038800">
    <property type="entry name" value="KYNU"/>
    <property type="match status" value="1"/>
</dbReference>
<dbReference type="InterPro" id="IPR015424">
    <property type="entry name" value="PyrdxlP-dep_Trfase"/>
</dbReference>
<evidence type="ECO:0000256" key="2">
    <source>
        <dbReference type="ARBA" id="ARBA00022801"/>
    </source>
</evidence>
<dbReference type="InterPro" id="IPR015421">
    <property type="entry name" value="PyrdxlP-dep_Trfase_major"/>
</dbReference>
<evidence type="ECO:0000256" key="6">
    <source>
        <dbReference type="PIRNR" id="PIRNR038800"/>
    </source>
</evidence>
<dbReference type="UniPathway" id="UPA00334">
    <property type="reaction ID" value="UER00455"/>
</dbReference>
<dbReference type="GO" id="GO:0030429">
    <property type="term" value="F:kynureninase activity"/>
    <property type="evidence" value="ECO:0007669"/>
    <property type="project" value="UniProtKB-UniRule"/>
</dbReference>
<dbReference type="GO" id="GO:0043420">
    <property type="term" value="P:anthranilate metabolic process"/>
    <property type="evidence" value="ECO:0007669"/>
    <property type="project" value="TreeGrafter"/>
</dbReference>
<evidence type="ECO:0000313" key="8">
    <source>
        <dbReference type="EMBL" id="PVG81414.1"/>
    </source>
</evidence>
<comment type="pathway">
    <text evidence="4 6">Amino-acid degradation; L-kynurenine degradation; L-alanine and anthranilate from L-kynurenine: step 1/1.</text>
</comment>
<dbReference type="GO" id="GO:0030170">
    <property type="term" value="F:pyridoxal phosphate binding"/>
    <property type="evidence" value="ECO:0007669"/>
    <property type="project" value="UniProtKB-UniRule"/>
</dbReference>
<dbReference type="Pfam" id="PF01041">
    <property type="entry name" value="DegT_DnrJ_EryC1"/>
    <property type="match status" value="1"/>
</dbReference>
<evidence type="ECO:0000256" key="3">
    <source>
        <dbReference type="ARBA" id="ARBA00022898"/>
    </source>
</evidence>
<keyword evidence="3 4" id="KW-0663">Pyridoxal phosphate</keyword>
<comment type="cofactor">
    <cofactor evidence="4 6">
        <name>pyridoxal 5'-phosphate</name>
        <dbReference type="ChEBI" id="CHEBI:597326"/>
    </cofactor>
</comment>
<dbReference type="InterPro" id="IPR000653">
    <property type="entry name" value="DegT/StrS_aminotransferase"/>
</dbReference>
<feature type="binding site" evidence="4">
    <location>
        <position position="298"/>
    </location>
    <ligand>
        <name>pyridoxal 5'-phosphate</name>
        <dbReference type="ChEBI" id="CHEBI:597326"/>
    </ligand>
</feature>
<dbReference type="NCBIfam" id="TIGR01814">
    <property type="entry name" value="kynureninase"/>
    <property type="match status" value="1"/>
</dbReference>
<feature type="modified residue" description="N6-(pyridoxal phosphate)lysine" evidence="4">
    <location>
        <position position="243"/>
    </location>
</feature>
<dbReference type="Gene3D" id="3.40.640.10">
    <property type="entry name" value="Type I PLP-dependent aspartate aminotransferase-like (Major domain)"/>
    <property type="match status" value="1"/>
</dbReference>
<keyword evidence="1 4" id="KW-0662">Pyridine nucleotide biosynthesis</keyword>
<evidence type="ECO:0000313" key="9">
    <source>
        <dbReference type="Proteomes" id="UP000246018"/>
    </source>
</evidence>
<feature type="binding site" evidence="4">
    <location>
        <begin position="140"/>
        <end position="143"/>
    </location>
    <ligand>
        <name>pyridoxal 5'-phosphate</name>
        <dbReference type="ChEBI" id="CHEBI:597326"/>
    </ligand>
</feature>
<dbReference type="Pfam" id="PF22580">
    <property type="entry name" value="KYNU_C"/>
    <property type="match status" value="1"/>
</dbReference>
<keyword evidence="2 4" id="KW-0378">Hydrolase</keyword>
<dbReference type="UniPathway" id="UPA00253">
    <property type="reaction ID" value="UER00329"/>
</dbReference>
<dbReference type="AlphaFoldDB" id="A0A2T8F6S2"/>
<reference evidence="8 9" key="1">
    <citation type="submission" date="2018-04" db="EMBL/GenBank/DDBJ databases">
        <title>Genome of Nocardioides gansuensis WSJ-1.</title>
        <authorList>
            <person name="Wu S."/>
            <person name="Wang G."/>
        </authorList>
    </citation>
    <scope>NUCLEOTIDE SEQUENCE [LARGE SCALE GENOMIC DNA]</scope>
    <source>
        <strain evidence="8 9">WSJ-1</strain>
    </source>
</reference>
<comment type="similarity">
    <text evidence="7">Belongs to the DegT/DnrJ/EryC1 family.</text>
</comment>
<feature type="binding site" evidence="4">
    <location>
        <position position="108"/>
    </location>
    <ligand>
        <name>pyridoxal 5'-phosphate</name>
        <dbReference type="ChEBI" id="CHEBI:597326"/>
    </ligand>
</feature>
<dbReference type="GO" id="GO:0005737">
    <property type="term" value="C:cytoplasm"/>
    <property type="evidence" value="ECO:0007669"/>
    <property type="project" value="UniProtKB-UniRule"/>
</dbReference>